<organism evidence="16">
    <name type="scientific">Blastocystis hominis</name>
    <dbReference type="NCBI Taxonomy" id="12968"/>
    <lineage>
        <taxon>Eukaryota</taxon>
        <taxon>Sar</taxon>
        <taxon>Stramenopiles</taxon>
        <taxon>Bigyra</taxon>
        <taxon>Opalozoa</taxon>
        <taxon>Opalinata</taxon>
        <taxon>Blastocystidae</taxon>
        <taxon>Blastocystis</taxon>
    </lineage>
</organism>
<keyword evidence="11" id="KW-0411">Iron-sulfur</keyword>
<dbReference type="GO" id="GO:0046872">
    <property type="term" value="F:metal ion binding"/>
    <property type="evidence" value="ECO:0007669"/>
    <property type="project" value="UniProtKB-KW"/>
</dbReference>
<accession>D8M0P1</accession>
<dbReference type="FunFam" id="1.10.340.30:FF:000002">
    <property type="entry name" value="Adenine DNA glycosylase"/>
    <property type="match status" value="1"/>
</dbReference>
<evidence type="ECO:0000256" key="5">
    <source>
        <dbReference type="ARBA" id="ARBA00022023"/>
    </source>
</evidence>
<evidence type="ECO:0000256" key="8">
    <source>
        <dbReference type="ARBA" id="ARBA00022763"/>
    </source>
</evidence>
<dbReference type="GO" id="GO:0006298">
    <property type="term" value="P:mismatch repair"/>
    <property type="evidence" value="ECO:0007669"/>
    <property type="project" value="TreeGrafter"/>
</dbReference>
<evidence type="ECO:0000313" key="17">
    <source>
        <dbReference type="Proteomes" id="UP000008312"/>
    </source>
</evidence>
<dbReference type="RefSeq" id="XP_012895678.1">
    <property type="nucleotide sequence ID" value="XM_013040224.1"/>
</dbReference>
<comment type="similarity">
    <text evidence="3">Belongs to the Nth/MutY family.</text>
</comment>
<dbReference type="Pfam" id="PF10576">
    <property type="entry name" value="EndIII_4Fe-2S"/>
    <property type="match status" value="1"/>
</dbReference>
<dbReference type="GO" id="GO:0005634">
    <property type="term" value="C:nucleus"/>
    <property type="evidence" value="ECO:0007669"/>
    <property type="project" value="TreeGrafter"/>
</dbReference>
<dbReference type="InterPro" id="IPR044298">
    <property type="entry name" value="MIG/MutY"/>
</dbReference>
<dbReference type="Pfam" id="PF00633">
    <property type="entry name" value="HHH"/>
    <property type="match status" value="1"/>
</dbReference>
<dbReference type="PANTHER" id="PTHR42944">
    <property type="entry name" value="ADENINE DNA GLYCOSYLASE"/>
    <property type="match status" value="1"/>
</dbReference>
<dbReference type="GO" id="GO:0035485">
    <property type="term" value="F:adenine/guanine mispair binding"/>
    <property type="evidence" value="ECO:0007669"/>
    <property type="project" value="TreeGrafter"/>
</dbReference>
<dbReference type="Gene3D" id="1.10.1670.10">
    <property type="entry name" value="Helix-hairpin-Helix base-excision DNA repair enzymes (C-terminal)"/>
    <property type="match status" value="1"/>
</dbReference>
<dbReference type="AlphaFoldDB" id="D8M0P1"/>
<keyword evidence="8" id="KW-0227">DNA damage</keyword>
<comment type="cofactor">
    <cofactor evidence="2">
        <name>[4Fe-4S] cluster</name>
        <dbReference type="ChEBI" id="CHEBI:49883"/>
    </cofactor>
</comment>
<evidence type="ECO:0000256" key="13">
    <source>
        <dbReference type="ARBA" id="ARBA00023295"/>
    </source>
</evidence>
<dbReference type="Pfam" id="PF00730">
    <property type="entry name" value="HhH-GPD"/>
    <property type="match status" value="1"/>
</dbReference>
<evidence type="ECO:0000256" key="4">
    <source>
        <dbReference type="ARBA" id="ARBA00012045"/>
    </source>
</evidence>
<dbReference type="EC" id="3.2.2.31" evidence="4"/>
<feature type="compositionally biased region" description="Polar residues" evidence="14">
    <location>
        <begin position="56"/>
        <end position="68"/>
    </location>
</feature>
<keyword evidence="12" id="KW-0234">DNA repair</keyword>
<dbReference type="InterPro" id="IPR003265">
    <property type="entry name" value="HhH-GPD_domain"/>
</dbReference>
<dbReference type="SMART" id="SM00525">
    <property type="entry name" value="FES"/>
    <property type="match status" value="1"/>
</dbReference>
<dbReference type="GO" id="GO:0032357">
    <property type="term" value="F:oxidized purine DNA binding"/>
    <property type="evidence" value="ECO:0007669"/>
    <property type="project" value="TreeGrafter"/>
</dbReference>
<dbReference type="InterPro" id="IPR023170">
    <property type="entry name" value="HhH_base_excis_C"/>
</dbReference>
<dbReference type="SUPFAM" id="SSF48150">
    <property type="entry name" value="DNA-glycosylase"/>
    <property type="match status" value="1"/>
</dbReference>
<dbReference type="OrthoDB" id="10248838at2759"/>
<proteinExistence type="inferred from homology"/>
<evidence type="ECO:0000256" key="12">
    <source>
        <dbReference type="ARBA" id="ARBA00023204"/>
    </source>
</evidence>
<keyword evidence="9" id="KW-0378">Hydrolase</keyword>
<evidence type="ECO:0000259" key="15">
    <source>
        <dbReference type="SMART" id="SM00478"/>
    </source>
</evidence>
<keyword evidence="13" id="KW-0326">Glycosidase</keyword>
<dbReference type="Gene3D" id="1.10.340.30">
    <property type="entry name" value="Hypothetical protein, domain 2"/>
    <property type="match status" value="1"/>
</dbReference>
<dbReference type="CDD" id="cd00056">
    <property type="entry name" value="ENDO3c"/>
    <property type="match status" value="1"/>
</dbReference>
<dbReference type="Proteomes" id="UP000008312">
    <property type="component" value="Unassembled WGS sequence"/>
</dbReference>
<evidence type="ECO:0000256" key="9">
    <source>
        <dbReference type="ARBA" id="ARBA00022801"/>
    </source>
</evidence>
<dbReference type="GO" id="GO:0006284">
    <property type="term" value="P:base-excision repair"/>
    <property type="evidence" value="ECO:0007669"/>
    <property type="project" value="InterPro"/>
</dbReference>
<dbReference type="FunCoup" id="D8M0P1">
    <property type="interactions" value="9"/>
</dbReference>
<evidence type="ECO:0000256" key="3">
    <source>
        <dbReference type="ARBA" id="ARBA00008343"/>
    </source>
</evidence>
<evidence type="ECO:0000256" key="2">
    <source>
        <dbReference type="ARBA" id="ARBA00001966"/>
    </source>
</evidence>
<keyword evidence="7" id="KW-0479">Metal-binding</keyword>
<sequence length="350" mass="39762">MGSDIEDYINHTEDFHAFTEEEIKEVTDRIVQWYQKNRRKLPWRGDQPPYSKTADVKTSSKTAKNQSSLTSFFTPKKRKVESKPEEAQEYDFVKNGITGYTEYVSEIMLQQTRVDTVIDKYIQWMQHFPTIKSLSEATEEEVNSLWSGLGYYRRAQYLVKGARYIMEHCNGEIPSTKEELQKVPGVGDYTAGAILSIAFNKPEAAVDGNVMRVLSRLRAVYQIKTQKEFIQWCWKTAEQLVAHAPPSDYTQGIMELGAVVCTPQSPSCSSCPLREFCKAAKLAAEGKKGGEERVESSCGVCCDYPPSKASSCTRWPRSRSRFRLNITSCWCWRARSGKERCGCIAAQIPS</sequence>
<keyword evidence="10" id="KW-0408">Iron</keyword>
<evidence type="ECO:0000256" key="10">
    <source>
        <dbReference type="ARBA" id="ARBA00023004"/>
    </source>
</evidence>
<dbReference type="InterPro" id="IPR011257">
    <property type="entry name" value="DNA_glycosylase"/>
</dbReference>
<evidence type="ECO:0000256" key="6">
    <source>
        <dbReference type="ARBA" id="ARBA00022485"/>
    </source>
</evidence>
<dbReference type="FunFam" id="1.10.1670.10:FF:000002">
    <property type="entry name" value="Adenine DNA glycosylase"/>
    <property type="match status" value="1"/>
</dbReference>
<reference evidence="16" key="1">
    <citation type="submission" date="2010-02" db="EMBL/GenBank/DDBJ databases">
        <title>Sequencing and annotation of the Blastocystis hominis genome.</title>
        <authorList>
            <person name="Wincker P."/>
        </authorList>
    </citation>
    <scope>NUCLEOTIDE SEQUENCE</scope>
    <source>
        <strain evidence="16">Singapore isolate B</strain>
    </source>
</reference>
<feature type="region of interest" description="Disordered" evidence="14">
    <location>
        <begin position="44"/>
        <end position="68"/>
    </location>
</feature>
<dbReference type="GO" id="GO:0051539">
    <property type="term" value="F:4 iron, 4 sulfur cluster binding"/>
    <property type="evidence" value="ECO:0007669"/>
    <property type="project" value="UniProtKB-KW"/>
</dbReference>
<dbReference type="InterPro" id="IPR003651">
    <property type="entry name" value="Endonuclease3_FeS-loop_motif"/>
</dbReference>
<evidence type="ECO:0000256" key="14">
    <source>
        <dbReference type="SAM" id="MobiDB-lite"/>
    </source>
</evidence>
<protein>
    <recommendedName>
        <fullName evidence="5">Adenine DNA glycosylase</fullName>
        <ecNumber evidence="4">3.2.2.31</ecNumber>
    </recommendedName>
</protein>
<dbReference type="GO" id="GO:0000701">
    <property type="term" value="F:purine-specific mismatch base pair DNA N-glycosylase activity"/>
    <property type="evidence" value="ECO:0007669"/>
    <property type="project" value="UniProtKB-EC"/>
</dbReference>
<evidence type="ECO:0000256" key="7">
    <source>
        <dbReference type="ARBA" id="ARBA00022723"/>
    </source>
</evidence>
<evidence type="ECO:0000256" key="11">
    <source>
        <dbReference type="ARBA" id="ARBA00023014"/>
    </source>
</evidence>
<evidence type="ECO:0000256" key="1">
    <source>
        <dbReference type="ARBA" id="ARBA00000843"/>
    </source>
</evidence>
<name>D8M0P1_BLAHO</name>
<dbReference type="InterPro" id="IPR000445">
    <property type="entry name" value="HhH_motif"/>
</dbReference>
<evidence type="ECO:0000313" key="16">
    <source>
        <dbReference type="EMBL" id="CBK21630.2"/>
    </source>
</evidence>
<keyword evidence="17" id="KW-1185">Reference proteome</keyword>
<dbReference type="GeneID" id="24918996"/>
<dbReference type="InParanoid" id="D8M0P1"/>
<dbReference type="PANTHER" id="PTHR42944:SF1">
    <property type="entry name" value="ADENINE DNA GLYCOSYLASE"/>
    <property type="match status" value="1"/>
</dbReference>
<dbReference type="SMART" id="SM00478">
    <property type="entry name" value="ENDO3c"/>
    <property type="match status" value="1"/>
</dbReference>
<dbReference type="GO" id="GO:0034039">
    <property type="term" value="F:8-oxo-7,8-dihydroguanine DNA N-glycosylase activity"/>
    <property type="evidence" value="ECO:0007669"/>
    <property type="project" value="TreeGrafter"/>
</dbReference>
<keyword evidence="6" id="KW-0004">4Fe-4S</keyword>
<comment type="catalytic activity">
    <reaction evidence="1">
        <text>Hydrolyzes free adenine bases from 7,8-dihydro-8-oxoguanine:adenine mismatched double-stranded DNA, leaving an apurinic site.</text>
        <dbReference type="EC" id="3.2.2.31"/>
    </reaction>
</comment>
<gene>
    <name evidence="16" type="ORF">GSBLH_T00001767001</name>
</gene>
<feature type="domain" description="HhH-GPD" evidence="15">
    <location>
        <begin position="108"/>
        <end position="259"/>
    </location>
</feature>
<dbReference type="EMBL" id="FN668643">
    <property type="protein sequence ID" value="CBK21630.2"/>
    <property type="molecule type" value="Genomic_DNA"/>
</dbReference>